<dbReference type="Proteomes" id="UP000030351">
    <property type="component" value="Unassembled WGS sequence"/>
</dbReference>
<sequence>MNYTGNEELRADVAALAAAFFELRQQMRGLEARYFYGCSDLTARLAGQIISQMNEQLLVLYKQANEMEHAFKD</sequence>
<dbReference type="EMBL" id="JRUQ01000026">
    <property type="protein sequence ID" value="KGT94777.1"/>
    <property type="molecule type" value="Genomic_DNA"/>
</dbReference>
<dbReference type="AlphaFoldDB" id="A0A0A3Z6Q9"/>
<dbReference type="RefSeq" id="WP_034890214.1">
    <property type="nucleotide sequence ID" value="NZ_JRUQ01000026.1"/>
</dbReference>
<accession>A0A0A3Z6Q9</accession>
<keyword evidence="3" id="KW-1185">Reference proteome</keyword>
<reference evidence="2 3" key="1">
    <citation type="submission" date="2014-10" db="EMBL/GenBank/DDBJ databases">
        <title>Genome sequence of Erwinia typographi M043b.</title>
        <authorList>
            <person name="Chan K.-G."/>
            <person name="Tan W.-S."/>
        </authorList>
    </citation>
    <scope>NUCLEOTIDE SEQUENCE [LARGE SCALE GENOMIC DNA]</scope>
    <source>
        <strain evidence="2 3">M043b</strain>
    </source>
</reference>
<protein>
    <submittedName>
        <fullName evidence="2">Uncharacterized protein</fullName>
    </submittedName>
</protein>
<dbReference type="OrthoDB" id="6496501at2"/>
<name>A0A0A3Z6Q9_9GAMM</name>
<evidence type="ECO:0000313" key="3">
    <source>
        <dbReference type="Proteomes" id="UP000030351"/>
    </source>
</evidence>
<evidence type="ECO:0000313" key="1">
    <source>
        <dbReference type="EMBL" id="KGT86864.1"/>
    </source>
</evidence>
<dbReference type="EMBL" id="JRUQ01000086">
    <property type="protein sequence ID" value="KGT86864.1"/>
    <property type="molecule type" value="Genomic_DNA"/>
</dbReference>
<evidence type="ECO:0000313" key="2">
    <source>
        <dbReference type="EMBL" id="KGT94777.1"/>
    </source>
</evidence>
<proteinExistence type="predicted"/>
<comment type="caution">
    <text evidence="2">The sequence shown here is derived from an EMBL/GenBank/DDBJ whole genome shotgun (WGS) entry which is preliminary data.</text>
</comment>
<gene>
    <name evidence="2" type="ORF">NG99_07315</name>
    <name evidence="1" type="ORF">NG99_24490</name>
</gene>
<organism evidence="2 3">
    <name type="scientific">Erwinia typographi</name>
    <dbReference type="NCBI Taxonomy" id="371042"/>
    <lineage>
        <taxon>Bacteria</taxon>
        <taxon>Pseudomonadati</taxon>
        <taxon>Pseudomonadota</taxon>
        <taxon>Gammaproteobacteria</taxon>
        <taxon>Enterobacterales</taxon>
        <taxon>Erwiniaceae</taxon>
        <taxon>Erwinia</taxon>
    </lineage>
</organism>